<protein>
    <submittedName>
        <fullName evidence="1">Uncharacterized protein</fullName>
    </submittedName>
</protein>
<accession>A0ABD3ER73</accession>
<dbReference type="Proteomes" id="UP001632037">
    <property type="component" value="Unassembled WGS sequence"/>
</dbReference>
<reference evidence="1 2" key="1">
    <citation type="submission" date="2024-09" db="EMBL/GenBank/DDBJ databases">
        <title>Genome sequencing and assembly of Phytophthora oleae, isolate VK10A, causative agent of rot of olive drupes.</title>
        <authorList>
            <person name="Conti Taguali S."/>
            <person name="Riolo M."/>
            <person name="La Spada F."/>
            <person name="Cacciola S.O."/>
            <person name="Dionisio G."/>
        </authorList>
    </citation>
    <scope>NUCLEOTIDE SEQUENCE [LARGE SCALE GENOMIC DNA]</scope>
    <source>
        <strain evidence="1 2">VK10A</strain>
    </source>
</reference>
<gene>
    <name evidence="1" type="ORF">V7S43_018466</name>
</gene>
<organism evidence="1 2">
    <name type="scientific">Phytophthora oleae</name>
    <dbReference type="NCBI Taxonomy" id="2107226"/>
    <lineage>
        <taxon>Eukaryota</taxon>
        <taxon>Sar</taxon>
        <taxon>Stramenopiles</taxon>
        <taxon>Oomycota</taxon>
        <taxon>Peronosporomycetes</taxon>
        <taxon>Peronosporales</taxon>
        <taxon>Peronosporaceae</taxon>
        <taxon>Phytophthora</taxon>
    </lineage>
</organism>
<dbReference type="AlphaFoldDB" id="A0ABD3ER73"/>
<sequence>MQIYISLPHSCDSSMLRRSEIEGVTDLQLNDVANAHVVRLQKAASRLNQLRPGTSMLSCTS</sequence>
<comment type="caution">
    <text evidence="1">The sequence shown here is derived from an EMBL/GenBank/DDBJ whole genome shotgun (WGS) entry which is preliminary data.</text>
</comment>
<dbReference type="EMBL" id="JBIMZQ010000076">
    <property type="protein sequence ID" value="KAL3656686.1"/>
    <property type="molecule type" value="Genomic_DNA"/>
</dbReference>
<name>A0ABD3ER73_9STRA</name>
<keyword evidence="2" id="KW-1185">Reference proteome</keyword>
<proteinExistence type="predicted"/>
<evidence type="ECO:0000313" key="1">
    <source>
        <dbReference type="EMBL" id="KAL3656686.1"/>
    </source>
</evidence>
<evidence type="ECO:0000313" key="2">
    <source>
        <dbReference type="Proteomes" id="UP001632037"/>
    </source>
</evidence>